<dbReference type="SMART" id="SM00906">
    <property type="entry name" value="Fungal_trans"/>
    <property type="match status" value="1"/>
</dbReference>
<evidence type="ECO:0000256" key="7">
    <source>
        <dbReference type="SAM" id="MobiDB-lite"/>
    </source>
</evidence>
<reference evidence="9 10" key="1">
    <citation type="submission" date="2015-01" db="EMBL/GenBank/DDBJ databases">
        <title>The Genome Sequence of Ochroconis gallopava CBS43764.</title>
        <authorList>
            <consortium name="The Broad Institute Genomics Platform"/>
            <person name="Cuomo C."/>
            <person name="de Hoog S."/>
            <person name="Gorbushina A."/>
            <person name="Stielow B."/>
            <person name="Teixiera M."/>
            <person name="Abouelleil A."/>
            <person name="Chapman S.B."/>
            <person name="Priest M."/>
            <person name="Young S.K."/>
            <person name="Wortman J."/>
            <person name="Nusbaum C."/>
            <person name="Birren B."/>
        </authorList>
    </citation>
    <scope>NUCLEOTIDE SEQUENCE [LARGE SCALE GENOMIC DNA]</scope>
    <source>
        <strain evidence="9 10">CBS 43764</strain>
    </source>
</reference>
<feature type="compositionally biased region" description="Basic and acidic residues" evidence="7">
    <location>
        <begin position="10"/>
        <end position="26"/>
    </location>
</feature>
<dbReference type="Proteomes" id="UP000053259">
    <property type="component" value="Unassembled WGS sequence"/>
</dbReference>
<evidence type="ECO:0000259" key="8">
    <source>
        <dbReference type="PROSITE" id="PS50048"/>
    </source>
</evidence>
<dbReference type="GO" id="GO:0000435">
    <property type="term" value="P:positive regulation of transcription from RNA polymerase II promoter by galactose"/>
    <property type="evidence" value="ECO:0007669"/>
    <property type="project" value="TreeGrafter"/>
</dbReference>
<dbReference type="Gene3D" id="4.10.240.10">
    <property type="entry name" value="Zn(2)-C6 fungal-type DNA-binding domain"/>
    <property type="match status" value="1"/>
</dbReference>
<dbReference type="InterPro" id="IPR036864">
    <property type="entry name" value="Zn2-C6_fun-type_DNA-bd_sf"/>
</dbReference>
<dbReference type="PANTHER" id="PTHR47424">
    <property type="entry name" value="REGULATORY PROTEIN GAL4"/>
    <property type="match status" value="1"/>
</dbReference>
<keyword evidence="1" id="KW-0479">Metal-binding</keyword>
<dbReference type="EMBL" id="KN847539">
    <property type="protein sequence ID" value="KIW05084.1"/>
    <property type="molecule type" value="Genomic_DNA"/>
</dbReference>
<dbReference type="HOGENOM" id="CLU_008511_1_1_1"/>
<gene>
    <name evidence="9" type="ORF">PV09_04232</name>
</gene>
<name>A0A0D2B188_9PEZI</name>
<keyword evidence="4" id="KW-0804">Transcription</keyword>
<dbReference type="CDD" id="cd00067">
    <property type="entry name" value="GAL4"/>
    <property type="match status" value="1"/>
</dbReference>
<dbReference type="CDD" id="cd12148">
    <property type="entry name" value="fungal_TF_MHR"/>
    <property type="match status" value="1"/>
</dbReference>
<dbReference type="GO" id="GO:0006351">
    <property type="term" value="P:DNA-templated transcription"/>
    <property type="evidence" value="ECO:0007669"/>
    <property type="project" value="InterPro"/>
</dbReference>
<evidence type="ECO:0000256" key="4">
    <source>
        <dbReference type="ARBA" id="ARBA00023163"/>
    </source>
</evidence>
<dbReference type="GO" id="GO:0000978">
    <property type="term" value="F:RNA polymerase II cis-regulatory region sequence-specific DNA binding"/>
    <property type="evidence" value="ECO:0007669"/>
    <property type="project" value="TreeGrafter"/>
</dbReference>
<accession>A0A0D2B188</accession>
<dbReference type="GO" id="GO:0008270">
    <property type="term" value="F:zinc ion binding"/>
    <property type="evidence" value="ECO:0007669"/>
    <property type="project" value="InterPro"/>
</dbReference>
<keyword evidence="6" id="KW-0175">Coiled coil</keyword>
<keyword evidence="10" id="KW-1185">Reference proteome</keyword>
<dbReference type="Pfam" id="PF04082">
    <property type="entry name" value="Fungal_trans"/>
    <property type="match status" value="1"/>
</dbReference>
<evidence type="ECO:0000313" key="10">
    <source>
        <dbReference type="Proteomes" id="UP000053259"/>
    </source>
</evidence>
<dbReference type="InterPro" id="IPR007219">
    <property type="entry name" value="XnlR_reg_dom"/>
</dbReference>
<keyword evidence="2" id="KW-0805">Transcription regulation</keyword>
<sequence length="722" mass="80868">MELVTLAFADYDHPDASGSPDKDQQHPTKRRKINLACEQCRTRKARCDGTKPECGNCKRRKEQCAYKVTKAQHDTTQDYVDSLLAKIAALEDENAKLREQKATNEQDLLTKLLDRVCQQSVGSSPPMVQVSMSGRVLVSKKGSDVDAMGAASSFMVNRSPKGSYFGDSSTTSLMEQVLKAIGEGGSNETSGSTFRASSSLPVGIDNATFEADFAGPENFALFPRPVTDFLLSRYWDKVHSLYPFIHKPTFMQSYERLWRGSAKPAPDNPALGLGESGSAGPLSFTFHCALNAMLILGLQFTQFPAAEKDSLVFQCLQKCKNLLKVDLFNEGSLAVLQMTLLLAHFFQSTASPNKCWNIVGISCRVAQSLGLHVDGIRPSQLPPLERELRIRAWYSCVIFDMIIAMALGRPVMLRRRHSVPLPEPTEDEYLLRGVPQPEHHVSDLLFYRESLKLFVVMREFLAEMYKDGYGQLNHIAKKLDKTAELDGEISRLQTQLPDVLNWEKPIHEDIRGNRSVLEQQRHVLHLRFSAARMGLHRPLFIDYCRTKSVQQPSELSTRFSKCAAVVCIHSSITLVEVVDRYAGTEATCEWWYNVFFIRMAAAILMIAKIQPELVLEVGLSRLEQSWQLCLHVLKTKLPSNDLVRNCIDGLESMYDQVDRYVKMRDARVTSADGLAVFSSETDPINAAFINESAGNPFIDGGFFNTSTDEWGFAIDDYAGTLL</sequence>
<dbReference type="GO" id="GO:0005634">
    <property type="term" value="C:nucleus"/>
    <property type="evidence" value="ECO:0007669"/>
    <property type="project" value="TreeGrafter"/>
</dbReference>
<dbReference type="SMART" id="SM00066">
    <property type="entry name" value="GAL4"/>
    <property type="match status" value="1"/>
</dbReference>
<dbReference type="AlphaFoldDB" id="A0A0D2B188"/>
<evidence type="ECO:0000256" key="3">
    <source>
        <dbReference type="ARBA" id="ARBA00023125"/>
    </source>
</evidence>
<dbReference type="PROSITE" id="PS50048">
    <property type="entry name" value="ZN2_CY6_FUNGAL_2"/>
    <property type="match status" value="1"/>
</dbReference>
<dbReference type="RefSeq" id="XP_016214953.1">
    <property type="nucleotide sequence ID" value="XM_016357549.1"/>
</dbReference>
<feature type="domain" description="Zn(2)-C6 fungal-type" evidence="8">
    <location>
        <begin position="36"/>
        <end position="66"/>
    </location>
</feature>
<dbReference type="InterPro" id="IPR051127">
    <property type="entry name" value="Fungal_SecMet_Regulators"/>
</dbReference>
<dbReference type="VEuPathDB" id="FungiDB:PV09_04232"/>
<feature type="coiled-coil region" evidence="6">
    <location>
        <begin position="80"/>
        <end position="107"/>
    </location>
</feature>
<dbReference type="GO" id="GO:0000981">
    <property type="term" value="F:DNA-binding transcription factor activity, RNA polymerase II-specific"/>
    <property type="evidence" value="ECO:0007669"/>
    <property type="project" value="InterPro"/>
</dbReference>
<dbReference type="PROSITE" id="PS00463">
    <property type="entry name" value="ZN2_CY6_FUNGAL_1"/>
    <property type="match status" value="1"/>
</dbReference>
<evidence type="ECO:0000256" key="5">
    <source>
        <dbReference type="ARBA" id="ARBA00023242"/>
    </source>
</evidence>
<evidence type="ECO:0000313" key="9">
    <source>
        <dbReference type="EMBL" id="KIW05084.1"/>
    </source>
</evidence>
<protein>
    <recommendedName>
        <fullName evidence="8">Zn(2)-C6 fungal-type domain-containing protein</fullName>
    </recommendedName>
</protein>
<dbReference type="STRING" id="253628.A0A0D2B188"/>
<dbReference type="OrthoDB" id="424974at2759"/>
<evidence type="ECO:0000256" key="6">
    <source>
        <dbReference type="SAM" id="Coils"/>
    </source>
</evidence>
<keyword evidence="5" id="KW-0539">Nucleus</keyword>
<dbReference type="GeneID" id="27312205"/>
<dbReference type="InterPro" id="IPR001138">
    <property type="entry name" value="Zn2Cys6_DnaBD"/>
</dbReference>
<evidence type="ECO:0000256" key="1">
    <source>
        <dbReference type="ARBA" id="ARBA00022723"/>
    </source>
</evidence>
<feature type="region of interest" description="Disordered" evidence="7">
    <location>
        <begin position="9"/>
        <end position="30"/>
    </location>
</feature>
<evidence type="ECO:0000256" key="2">
    <source>
        <dbReference type="ARBA" id="ARBA00023015"/>
    </source>
</evidence>
<dbReference type="SUPFAM" id="SSF57701">
    <property type="entry name" value="Zn2/Cys6 DNA-binding domain"/>
    <property type="match status" value="1"/>
</dbReference>
<dbReference type="Pfam" id="PF00172">
    <property type="entry name" value="Zn_clus"/>
    <property type="match status" value="1"/>
</dbReference>
<dbReference type="InParanoid" id="A0A0D2B188"/>
<proteinExistence type="predicted"/>
<dbReference type="PANTHER" id="PTHR47424:SF3">
    <property type="entry name" value="REGULATORY PROTEIN GAL4"/>
    <property type="match status" value="1"/>
</dbReference>
<organism evidence="9 10">
    <name type="scientific">Verruconis gallopava</name>
    <dbReference type="NCBI Taxonomy" id="253628"/>
    <lineage>
        <taxon>Eukaryota</taxon>
        <taxon>Fungi</taxon>
        <taxon>Dikarya</taxon>
        <taxon>Ascomycota</taxon>
        <taxon>Pezizomycotina</taxon>
        <taxon>Dothideomycetes</taxon>
        <taxon>Pleosporomycetidae</taxon>
        <taxon>Venturiales</taxon>
        <taxon>Sympoventuriaceae</taxon>
        <taxon>Verruconis</taxon>
    </lineage>
</organism>
<dbReference type="FunCoup" id="A0A0D2B188">
    <property type="interactions" value="74"/>
</dbReference>
<keyword evidence="3" id="KW-0238">DNA-binding</keyword>